<comment type="caution">
    <text evidence="1">The sequence shown here is derived from an EMBL/GenBank/DDBJ whole genome shotgun (WGS) entry which is preliminary data.</text>
</comment>
<evidence type="ECO:0000313" key="1">
    <source>
        <dbReference type="EMBL" id="ROL53817.1"/>
    </source>
</evidence>
<protein>
    <submittedName>
        <fullName evidence="1">Uncharacterized protein</fullName>
    </submittedName>
</protein>
<name>A0A3N0Z5S2_ANAGA</name>
<reference evidence="1 2" key="1">
    <citation type="submission" date="2018-10" db="EMBL/GenBank/DDBJ databases">
        <title>Genome assembly for a Yunnan-Guizhou Plateau 3E fish, Anabarilius grahami (Regan), and its evolutionary and genetic applications.</title>
        <authorList>
            <person name="Jiang W."/>
        </authorList>
    </citation>
    <scope>NUCLEOTIDE SEQUENCE [LARGE SCALE GENOMIC DNA]</scope>
    <source>
        <strain evidence="1">AG-KIZ</strain>
        <tissue evidence="1">Muscle</tissue>
    </source>
</reference>
<organism evidence="1 2">
    <name type="scientific">Anabarilius grahami</name>
    <name type="common">Kanglang fish</name>
    <name type="synonym">Barilius grahami</name>
    <dbReference type="NCBI Taxonomy" id="495550"/>
    <lineage>
        <taxon>Eukaryota</taxon>
        <taxon>Metazoa</taxon>
        <taxon>Chordata</taxon>
        <taxon>Craniata</taxon>
        <taxon>Vertebrata</taxon>
        <taxon>Euteleostomi</taxon>
        <taxon>Actinopterygii</taxon>
        <taxon>Neopterygii</taxon>
        <taxon>Teleostei</taxon>
        <taxon>Ostariophysi</taxon>
        <taxon>Cypriniformes</taxon>
        <taxon>Xenocyprididae</taxon>
        <taxon>Xenocypridinae</taxon>
        <taxon>Xenocypridinae incertae sedis</taxon>
        <taxon>Anabarilius</taxon>
    </lineage>
</organism>
<dbReference type="AlphaFoldDB" id="A0A3N0Z5S2"/>
<dbReference type="Proteomes" id="UP000281406">
    <property type="component" value="Unassembled WGS sequence"/>
</dbReference>
<accession>A0A3N0Z5S2</accession>
<proteinExistence type="predicted"/>
<keyword evidence="2" id="KW-1185">Reference proteome</keyword>
<sequence>MFARSSTSTVRPVSVRFSVLSDSSHHVIRCTIFTCWTIISQTHIEGDSFVTPANGWCISVGKNQRMTEEREALTVMPLPVWLSTTWVGSEVKYEHFSCFRPISTWAGEEDAKRPLEKNMANMTTDLRM</sequence>
<gene>
    <name evidence="1" type="ORF">DPX16_9517</name>
</gene>
<dbReference type="EMBL" id="RJVU01007700">
    <property type="protein sequence ID" value="ROL53817.1"/>
    <property type="molecule type" value="Genomic_DNA"/>
</dbReference>
<evidence type="ECO:0000313" key="2">
    <source>
        <dbReference type="Proteomes" id="UP000281406"/>
    </source>
</evidence>